<dbReference type="SUPFAM" id="SSF47336">
    <property type="entry name" value="ACP-like"/>
    <property type="match status" value="1"/>
</dbReference>
<dbReference type="Proteomes" id="UP001314635">
    <property type="component" value="Unassembled WGS sequence"/>
</dbReference>
<comment type="caution">
    <text evidence="5">The sequence shown here is derived from an EMBL/GenBank/DDBJ whole genome shotgun (WGS) entry which is preliminary data.</text>
</comment>
<evidence type="ECO:0000256" key="2">
    <source>
        <dbReference type="ARBA" id="ARBA00022450"/>
    </source>
</evidence>
<dbReference type="RefSeq" id="WP_211400876.1">
    <property type="nucleotide sequence ID" value="NZ_JAFCLK010000101.1"/>
</dbReference>
<dbReference type="Pfam" id="PF00550">
    <property type="entry name" value="PP-binding"/>
    <property type="match status" value="1"/>
</dbReference>
<organism evidence="5 6">
    <name type="scientific">Bradyrhizobium denitrificans</name>
    <dbReference type="NCBI Taxonomy" id="2734912"/>
    <lineage>
        <taxon>Bacteria</taxon>
        <taxon>Pseudomonadati</taxon>
        <taxon>Pseudomonadota</taxon>
        <taxon>Alphaproteobacteria</taxon>
        <taxon>Hyphomicrobiales</taxon>
        <taxon>Nitrobacteraceae</taxon>
        <taxon>Bradyrhizobium</taxon>
    </lineage>
</organism>
<name>A0ABS5GK42_9BRAD</name>
<evidence type="ECO:0000256" key="3">
    <source>
        <dbReference type="ARBA" id="ARBA00022553"/>
    </source>
</evidence>
<dbReference type="InterPro" id="IPR036736">
    <property type="entry name" value="ACP-like_sf"/>
</dbReference>
<dbReference type="Pfam" id="PF00668">
    <property type="entry name" value="Condensation"/>
    <property type="match status" value="1"/>
</dbReference>
<dbReference type="InterPro" id="IPR025110">
    <property type="entry name" value="AMP-bd_C"/>
</dbReference>
<dbReference type="InterPro" id="IPR000873">
    <property type="entry name" value="AMP-dep_synth/lig_dom"/>
</dbReference>
<dbReference type="SUPFAM" id="SSF56801">
    <property type="entry name" value="Acetyl-CoA synthetase-like"/>
    <property type="match status" value="1"/>
</dbReference>
<evidence type="ECO:0000256" key="1">
    <source>
        <dbReference type="ARBA" id="ARBA00001957"/>
    </source>
</evidence>
<feature type="non-terminal residue" evidence="5">
    <location>
        <position position="663"/>
    </location>
</feature>
<dbReference type="Pfam" id="PF13193">
    <property type="entry name" value="AMP-binding_C"/>
    <property type="match status" value="1"/>
</dbReference>
<dbReference type="PANTHER" id="PTHR45527">
    <property type="entry name" value="NONRIBOSOMAL PEPTIDE SYNTHETASE"/>
    <property type="match status" value="1"/>
</dbReference>
<proteinExistence type="predicted"/>
<keyword evidence="3" id="KW-0597">Phosphoprotein</keyword>
<dbReference type="PROSITE" id="PS00012">
    <property type="entry name" value="PHOSPHOPANTETHEINE"/>
    <property type="match status" value="1"/>
</dbReference>
<dbReference type="PROSITE" id="PS50075">
    <property type="entry name" value="CARRIER"/>
    <property type="match status" value="1"/>
</dbReference>
<dbReference type="Gene3D" id="1.10.1200.10">
    <property type="entry name" value="ACP-like"/>
    <property type="match status" value="1"/>
</dbReference>
<dbReference type="Gene3D" id="3.40.50.12780">
    <property type="entry name" value="N-terminal domain of ligase-like"/>
    <property type="match status" value="1"/>
</dbReference>
<dbReference type="InterPro" id="IPR045851">
    <property type="entry name" value="AMP-bd_C_sf"/>
</dbReference>
<dbReference type="Gene3D" id="3.30.300.30">
    <property type="match status" value="1"/>
</dbReference>
<dbReference type="Pfam" id="PF00501">
    <property type="entry name" value="AMP-binding"/>
    <property type="match status" value="1"/>
</dbReference>
<keyword evidence="2" id="KW-0596">Phosphopantetheine</keyword>
<gene>
    <name evidence="5" type="ORF">JQ619_38490</name>
</gene>
<dbReference type="InterPro" id="IPR009081">
    <property type="entry name" value="PP-bd_ACP"/>
</dbReference>
<dbReference type="InterPro" id="IPR006162">
    <property type="entry name" value="Ppantetheine_attach_site"/>
</dbReference>
<dbReference type="EMBL" id="JAFCLK010000101">
    <property type="protein sequence ID" value="MBR1141638.1"/>
    <property type="molecule type" value="Genomic_DNA"/>
</dbReference>
<dbReference type="Gene3D" id="3.30.559.30">
    <property type="entry name" value="Nonribosomal peptide synthetase, condensation domain"/>
    <property type="match status" value="1"/>
</dbReference>
<dbReference type="InterPro" id="IPR023213">
    <property type="entry name" value="CAT-like_dom_sf"/>
</dbReference>
<feature type="non-terminal residue" evidence="5">
    <location>
        <position position="1"/>
    </location>
</feature>
<dbReference type="Gene3D" id="3.30.559.10">
    <property type="entry name" value="Chloramphenicol acetyltransferase-like domain"/>
    <property type="match status" value="1"/>
</dbReference>
<accession>A0ABS5GK42</accession>
<dbReference type="InterPro" id="IPR042099">
    <property type="entry name" value="ANL_N_sf"/>
</dbReference>
<sequence length="663" mass="71350">CAKEASDASVPIGRPISNTQIYILDQHGDPVPIGVAGEIHIGGVQVGRGYLNRPALTAERFVEDRFSGEAGARLYRTGDLGRWLGDGTIAYLGRNDFQVKIRGFRIELGEIEARLSEHAAVRDAAVIAREDVAGDKRLVAYYVSDAVIGAEELRGHLAARLPDYMVPSAYVHLERLPLTPNGKLDRKALPAPEGDAYAAQAYASPQGETEEAIARIWSELLGVERIGRHDNFFALGGHSLLAVTLVERMRRAGIAADIRTLFATPSLAALAAAGGGGAVMVTMPANLIPAGCERITPEMLPLVTLSQAEIDRIVAAVPGGCANIQDIYPLAPLQEGILFHHLLGGEGDVYLLSGLLGFDSRARLDGFLAAFDAVIGRHDILRTAVLWEELPEPVQVVLRHAPLPVEEVELDPAGDDGVAQLQARFDPRHDRLDVRQAPLLRVVIAHDPRSGGWLLLLQFHHLVMDHTTLEIVLEEIQAHLRGEAASLAAPLPFRSFVAQARLGVGREQHEAFFRGMLGKVEEPTAPFGLLDVQGDGAGVEEAHLELAPELAERLRSLARALGVSAASLFHMAFAQLLARSCGRSDVVFGTVLFGRLQGGEGVDRALGLFINTLPLRVEVGEQGVAASVREVQRHLAELLRHEHAPLALAQRCSGVAAPTPLFS</sequence>
<keyword evidence="6" id="KW-1185">Reference proteome</keyword>
<dbReference type="PANTHER" id="PTHR45527:SF1">
    <property type="entry name" value="FATTY ACID SYNTHASE"/>
    <property type="match status" value="1"/>
</dbReference>
<reference evidence="6" key="1">
    <citation type="journal article" date="2021" name="ISME J.">
        <title>Evolutionary origin and ecological implication of a unique nif island in free-living Bradyrhizobium lineages.</title>
        <authorList>
            <person name="Tao J."/>
        </authorList>
    </citation>
    <scope>NUCLEOTIDE SEQUENCE [LARGE SCALE GENOMIC DNA]</scope>
    <source>
        <strain evidence="6">SZCCT0094</strain>
    </source>
</reference>
<evidence type="ECO:0000313" key="5">
    <source>
        <dbReference type="EMBL" id="MBR1141638.1"/>
    </source>
</evidence>
<evidence type="ECO:0000313" key="6">
    <source>
        <dbReference type="Proteomes" id="UP001314635"/>
    </source>
</evidence>
<feature type="domain" description="Carrier" evidence="4">
    <location>
        <begin position="204"/>
        <end position="278"/>
    </location>
</feature>
<protein>
    <submittedName>
        <fullName evidence="5">AMP-binding protein</fullName>
    </submittedName>
</protein>
<dbReference type="InterPro" id="IPR001242">
    <property type="entry name" value="Condensation_dom"/>
</dbReference>
<dbReference type="SUPFAM" id="SSF52777">
    <property type="entry name" value="CoA-dependent acyltransferases"/>
    <property type="match status" value="2"/>
</dbReference>
<evidence type="ECO:0000259" key="4">
    <source>
        <dbReference type="PROSITE" id="PS50075"/>
    </source>
</evidence>
<comment type="cofactor">
    <cofactor evidence="1">
        <name>pantetheine 4'-phosphate</name>
        <dbReference type="ChEBI" id="CHEBI:47942"/>
    </cofactor>
</comment>
<dbReference type="CDD" id="cd19544">
    <property type="entry name" value="E-C_NRPS"/>
    <property type="match status" value="1"/>
</dbReference>